<dbReference type="EMBL" id="AP027734">
    <property type="protein sequence ID" value="BDZ53855.1"/>
    <property type="molecule type" value="Genomic_DNA"/>
</dbReference>
<proteinExistence type="predicted"/>
<dbReference type="InterPro" id="IPR013321">
    <property type="entry name" value="Arc_rbn_hlx_hlx"/>
</dbReference>
<dbReference type="Pfam" id="PF01402">
    <property type="entry name" value="RHH_1"/>
    <property type="match status" value="1"/>
</dbReference>
<dbReference type="InterPro" id="IPR002145">
    <property type="entry name" value="CopG"/>
</dbReference>
<dbReference type="Proteomes" id="UP001321477">
    <property type="component" value="Chromosome"/>
</dbReference>
<dbReference type="RefSeq" id="WP_234661152.1">
    <property type="nucleotide sequence ID" value="NZ_AP027734.1"/>
</dbReference>
<evidence type="ECO:0000313" key="3">
    <source>
        <dbReference type="Proteomes" id="UP001321477"/>
    </source>
</evidence>
<reference evidence="3" key="1">
    <citation type="journal article" date="2019" name="Int. J. Syst. Evol. Microbiol.">
        <title>The Global Catalogue of Microorganisms (GCM) 10K type strain sequencing project: providing services to taxonomists for standard genome sequencing and annotation.</title>
        <authorList>
            <consortium name="The Broad Institute Genomics Platform"/>
            <consortium name="The Broad Institute Genome Sequencing Center for Infectious Disease"/>
            <person name="Wu L."/>
            <person name="Ma J."/>
        </authorList>
    </citation>
    <scope>NUCLEOTIDE SEQUENCE [LARGE SCALE GENOMIC DNA]</scope>
    <source>
        <strain evidence="3">NBRC 109019</strain>
    </source>
</reference>
<dbReference type="Gene3D" id="1.10.1220.10">
    <property type="entry name" value="Met repressor-like"/>
    <property type="match status" value="1"/>
</dbReference>
<feature type="domain" description="Ribbon-helix-helix protein CopG" evidence="1">
    <location>
        <begin position="51"/>
        <end position="86"/>
    </location>
</feature>
<protein>
    <recommendedName>
        <fullName evidence="1">Ribbon-helix-helix protein CopG domain-containing protein</fullName>
    </recommendedName>
</protein>
<accession>A0ABM8GZB9</accession>
<evidence type="ECO:0000259" key="1">
    <source>
        <dbReference type="Pfam" id="PF01402"/>
    </source>
</evidence>
<organism evidence="2 3">
    <name type="scientific">Agromyces marinus</name>
    <dbReference type="NCBI Taxonomy" id="1389020"/>
    <lineage>
        <taxon>Bacteria</taxon>
        <taxon>Bacillati</taxon>
        <taxon>Actinomycetota</taxon>
        <taxon>Actinomycetes</taxon>
        <taxon>Micrococcales</taxon>
        <taxon>Microbacteriaceae</taxon>
        <taxon>Agromyces</taxon>
    </lineage>
</organism>
<sequence>MSKRETINGVPVTEEQISEWVAEAEAGHDVDALKKRGRGRPGRGAEPSQVVALRLTSDELAALDARAAREHKSRSELIRDALAAYAA</sequence>
<keyword evidence="3" id="KW-1185">Reference proteome</keyword>
<evidence type="ECO:0000313" key="2">
    <source>
        <dbReference type="EMBL" id="BDZ53855.1"/>
    </source>
</evidence>
<gene>
    <name evidence="2" type="ORF">GCM10025870_09280</name>
</gene>
<name>A0ABM8GZB9_9MICO</name>